<keyword evidence="10" id="KW-1185">Reference proteome</keyword>
<dbReference type="Gene3D" id="3.30.565.10">
    <property type="entry name" value="Histidine kinase-like ATPase, C-terminal domain"/>
    <property type="match status" value="1"/>
</dbReference>
<keyword evidence="4 9" id="KW-0418">Kinase</keyword>
<dbReference type="GO" id="GO:0005886">
    <property type="term" value="C:plasma membrane"/>
    <property type="evidence" value="ECO:0007669"/>
    <property type="project" value="TreeGrafter"/>
</dbReference>
<dbReference type="Pfam" id="PF08448">
    <property type="entry name" value="PAS_4"/>
    <property type="match status" value="1"/>
</dbReference>
<evidence type="ECO:0000313" key="10">
    <source>
        <dbReference type="Proteomes" id="UP001240236"/>
    </source>
</evidence>
<dbReference type="CDD" id="cd00130">
    <property type="entry name" value="PAS"/>
    <property type="match status" value="1"/>
</dbReference>
<dbReference type="PROSITE" id="PS50110">
    <property type="entry name" value="RESPONSE_REGULATORY"/>
    <property type="match status" value="1"/>
</dbReference>
<dbReference type="InterPro" id="IPR001789">
    <property type="entry name" value="Sig_transdc_resp-reg_receiver"/>
</dbReference>
<dbReference type="PANTHER" id="PTHR43047">
    <property type="entry name" value="TWO-COMPONENT HISTIDINE PROTEIN KINASE"/>
    <property type="match status" value="1"/>
</dbReference>
<name>A0AAE4AWI4_9ACTN</name>
<evidence type="ECO:0000259" key="7">
    <source>
        <dbReference type="PROSITE" id="PS50109"/>
    </source>
</evidence>
<dbReference type="PROSITE" id="PS50109">
    <property type="entry name" value="HIS_KIN"/>
    <property type="match status" value="1"/>
</dbReference>
<evidence type="ECO:0000256" key="4">
    <source>
        <dbReference type="ARBA" id="ARBA00022777"/>
    </source>
</evidence>
<dbReference type="InterPro" id="IPR035965">
    <property type="entry name" value="PAS-like_dom_sf"/>
</dbReference>
<dbReference type="Gene3D" id="3.40.50.2300">
    <property type="match status" value="1"/>
</dbReference>
<dbReference type="SUPFAM" id="SSF55785">
    <property type="entry name" value="PYP-like sensor domain (PAS domain)"/>
    <property type="match status" value="1"/>
</dbReference>
<comment type="caution">
    <text evidence="9">The sequence shown here is derived from an EMBL/GenBank/DDBJ whole genome shotgun (WGS) entry which is preliminary data.</text>
</comment>
<dbReference type="PANTHER" id="PTHR43047:SF72">
    <property type="entry name" value="OSMOSENSING HISTIDINE PROTEIN KINASE SLN1"/>
    <property type="match status" value="1"/>
</dbReference>
<dbReference type="Gene3D" id="3.30.450.20">
    <property type="entry name" value="PAS domain"/>
    <property type="match status" value="1"/>
</dbReference>
<feature type="domain" description="Histidine kinase" evidence="7">
    <location>
        <begin position="173"/>
        <end position="287"/>
    </location>
</feature>
<dbReference type="Pfam" id="PF02518">
    <property type="entry name" value="HATPase_c"/>
    <property type="match status" value="1"/>
</dbReference>
<dbReference type="InterPro" id="IPR011006">
    <property type="entry name" value="CheY-like_superfamily"/>
</dbReference>
<dbReference type="InterPro" id="IPR013656">
    <property type="entry name" value="PAS_4"/>
</dbReference>
<dbReference type="InterPro" id="IPR005467">
    <property type="entry name" value="His_kinase_dom"/>
</dbReference>
<dbReference type="AlphaFoldDB" id="A0AAE4AWI4"/>
<reference evidence="9 10" key="1">
    <citation type="submission" date="2023-07" db="EMBL/GenBank/DDBJ databases">
        <title>Sequencing the genomes of 1000 actinobacteria strains.</title>
        <authorList>
            <person name="Klenk H.-P."/>
        </authorList>
    </citation>
    <scope>NUCLEOTIDE SEQUENCE [LARGE SCALE GENOMIC DNA]</scope>
    <source>
        <strain evidence="9 10">DSM 44709</strain>
    </source>
</reference>
<dbReference type="SUPFAM" id="SSF55874">
    <property type="entry name" value="ATPase domain of HSP90 chaperone/DNA topoisomerase II/histidine kinase"/>
    <property type="match status" value="1"/>
</dbReference>
<evidence type="ECO:0000313" key="9">
    <source>
        <dbReference type="EMBL" id="MDQ0364771.1"/>
    </source>
</evidence>
<dbReference type="Proteomes" id="UP001240236">
    <property type="component" value="Unassembled WGS sequence"/>
</dbReference>
<evidence type="ECO:0000256" key="2">
    <source>
        <dbReference type="ARBA" id="ARBA00012438"/>
    </source>
</evidence>
<proteinExistence type="predicted"/>
<dbReference type="InterPro" id="IPR000014">
    <property type="entry name" value="PAS"/>
</dbReference>
<accession>A0AAE4AWI4</accession>
<dbReference type="GO" id="GO:0009927">
    <property type="term" value="F:histidine phosphotransfer kinase activity"/>
    <property type="evidence" value="ECO:0007669"/>
    <property type="project" value="TreeGrafter"/>
</dbReference>
<dbReference type="SMART" id="SM00448">
    <property type="entry name" value="REC"/>
    <property type="match status" value="1"/>
</dbReference>
<dbReference type="PRINTS" id="PR00344">
    <property type="entry name" value="BCTRLSENSOR"/>
</dbReference>
<evidence type="ECO:0000256" key="6">
    <source>
        <dbReference type="PROSITE-ProRule" id="PRU00169"/>
    </source>
</evidence>
<dbReference type="GO" id="GO:0000155">
    <property type="term" value="F:phosphorelay sensor kinase activity"/>
    <property type="evidence" value="ECO:0007669"/>
    <property type="project" value="TreeGrafter"/>
</dbReference>
<dbReference type="InterPro" id="IPR036890">
    <property type="entry name" value="HATPase_C_sf"/>
</dbReference>
<keyword evidence="3" id="KW-0808">Transferase</keyword>
<comment type="catalytic activity">
    <reaction evidence="1">
        <text>ATP + protein L-histidine = ADP + protein N-phospho-L-histidine.</text>
        <dbReference type="EC" id="2.7.13.3"/>
    </reaction>
</comment>
<dbReference type="InterPro" id="IPR004358">
    <property type="entry name" value="Sig_transdc_His_kin-like_C"/>
</dbReference>
<dbReference type="InterPro" id="IPR003594">
    <property type="entry name" value="HATPase_dom"/>
</dbReference>
<evidence type="ECO:0000259" key="8">
    <source>
        <dbReference type="PROSITE" id="PS50110"/>
    </source>
</evidence>
<gene>
    <name evidence="9" type="ORF">J2S42_001440</name>
</gene>
<keyword evidence="5" id="KW-0902">Two-component regulatory system</keyword>
<dbReference type="SMART" id="SM00387">
    <property type="entry name" value="HATPase_c"/>
    <property type="match status" value="1"/>
</dbReference>
<dbReference type="RefSeq" id="WP_307236436.1">
    <property type="nucleotide sequence ID" value="NZ_JAUSUZ010000001.1"/>
</dbReference>
<dbReference type="EC" id="2.7.13.3" evidence="2"/>
<protein>
    <recommendedName>
        <fullName evidence="2">histidine kinase</fullName>
        <ecNumber evidence="2">2.7.13.3</ecNumber>
    </recommendedName>
</protein>
<dbReference type="SUPFAM" id="SSF52172">
    <property type="entry name" value="CheY-like"/>
    <property type="match status" value="1"/>
</dbReference>
<organism evidence="9 10">
    <name type="scientific">Catenuloplanes indicus</name>
    <dbReference type="NCBI Taxonomy" id="137267"/>
    <lineage>
        <taxon>Bacteria</taxon>
        <taxon>Bacillati</taxon>
        <taxon>Actinomycetota</taxon>
        <taxon>Actinomycetes</taxon>
        <taxon>Micromonosporales</taxon>
        <taxon>Micromonosporaceae</taxon>
        <taxon>Catenuloplanes</taxon>
    </lineage>
</organism>
<keyword evidence="6" id="KW-0597">Phosphoprotein</keyword>
<evidence type="ECO:0000256" key="5">
    <source>
        <dbReference type="ARBA" id="ARBA00023012"/>
    </source>
</evidence>
<feature type="modified residue" description="4-aspartylphosphate" evidence="6">
    <location>
        <position position="361"/>
    </location>
</feature>
<evidence type="ECO:0000256" key="1">
    <source>
        <dbReference type="ARBA" id="ARBA00000085"/>
    </source>
</evidence>
<dbReference type="Pfam" id="PF00072">
    <property type="entry name" value="Response_reg"/>
    <property type="match status" value="1"/>
</dbReference>
<dbReference type="EMBL" id="JAUSUZ010000001">
    <property type="protein sequence ID" value="MDQ0364771.1"/>
    <property type="molecule type" value="Genomic_DNA"/>
</dbReference>
<evidence type="ECO:0000256" key="3">
    <source>
        <dbReference type="ARBA" id="ARBA00022679"/>
    </source>
</evidence>
<sequence>MSDLSAQTPPKIDFESLFGALPALFLVLDPQFRIIAVNDAYLAATLTQRAKILGRYIFDAFPDNPGDPEATGVANLRASLERAARTLRPDSMAVQKYDVADPDGNGFVERYWSPRNVPITDAHGRLAYIVHQVEDVTEFVQLQRQGVRQTVELEEWAGQMQAVILRRSQDLHEANRLLRAADDAKNDFLSRVSHELRTGTASISIGRRPGGTLRIRVVDTGRGIPPDAVGKLFTPFERLDAARAGFEGTGLGLALSRHLALGMGGTLDVSSIPGRGSTFRIDLPITTATGREAQQVSAASLETRSYDGPCTVLYVEDVAENLTLVEQMLARRPSVTLIGAMLAQTGLDLAHAHRPDLILLDLHLPDMPGEALLELLRADPATRDIPVVVLSADATQHHVDALHACGVAAYLTKPIAMRDLLDTLDTLLAAPTGAAPAIPV</sequence>
<feature type="domain" description="Response regulatory" evidence="8">
    <location>
        <begin position="311"/>
        <end position="428"/>
    </location>
</feature>